<evidence type="ECO:0000256" key="11">
    <source>
        <dbReference type="ARBA" id="ARBA00023136"/>
    </source>
</evidence>
<evidence type="ECO:0000256" key="12">
    <source>
        <dbReference type="ARBA" id="ARBA00023160"/>
    </source>
</evidence>
<dbReference type="AlphaFoldDB" id="A0A1B0CZP5"/>
<accession>A0A1B0CZP5</accession>
<keyword evidence="3 13" id="KW-0444">Lipid biosynthesis</keyword>
<keyword evidence="16" id="KW-1185">Reference proteome</keyword>
<dbReference type="GO" id="GO:0005506">
    <property type="term" value="F:iron ion binding"/>
    <property type="evidence" value="ECO:0007669"/>
    <property type="project" value="TreeGrafter"/>
</dbReference>
<dbReference type="InterPro" id="IPR001522">
    <property type="entry name" value="FADS-1_CS"/>
</dbReference>
<evidence type="ECO:0000256" key="6">
    <source>
        <dbReference type="ARBA" id="ARBA00022832"/>
    </source>
</evidence>
<dbReference type="CDD" id="cd03505">
    <property type="entry name" value="Delta9-FADS-like"/>
    <property type="match status" value="1"/>
</dbReference>
<proteinExistence type="inferred from homology"/>
<protein>
    <recommendedName>
        <fullName evidence="14">Fatty acid desaturase domain-containing protein</fullName>
    </recommendedName>
</protein>
<evidence type="ECO:0000256" key="7">
    <source>
        <dbReference type="ARBA" id="ARBA00022989"/>
    </source>
</evidence>
<dbReference type="EMBL" id="AJVK01020909">
    <property type="status" value="NOT_ANNOTATED_CDS"/>
    <property type="molecule type" value="Genomic_DNA"/>
</dbReference>
<dbReference type="Proteomes" id="UP000092462">
    <property type="component" value="Unassembled WGS sequence"/>
</dbReference>
<dbReference type="InterPro" id="IPR005804">
    <property type="entry name" value="FA_desaturase_dom"/>
</dbReference>
<comment type="subcellular location">
    <subcellularLocation>
        <location evidence="1">Membrane</location>
        <topology evidence="1">Multi-pass membrane protein</topology>
    </subcellularLocation>
</comment>
<keyword evidence="5" id="KW-0479">Metal-binding</keyword>
<comment type="similarity">
    <text evidence="2 13">Belongs to the fatty acid desaturase type 1 family.</text>
</comment>
<keyword evidence="4 13" id="KW-0812">Transmembrane</keyword>
<evidence type="ECO:0000256" key="3">
    <source>
        <dbReference type="ARBA" id="ARBA00022516"/>
    </source>
</evidence>
<evidence type="ECO:0000313" key="15">
    <source>
        <dbReference type="EnsemblMetazoa" id="PPAI000567-PA"/>
    </source>
</evidence>
<feature type="domain" description="Fatty acid desaturase" evidence="14">
    <location>
        <begin position="15"/>
        <end position="125"/>
    </location>
</feature>
<evidence type="ECO:0000256" key="13">
    <source>
        <dbReference type="RuleBase" id="RU000581"/>
    </source>
</evidence>
<comment type="domain">
    <text evidence="13">The histidine box domains are involved in binding the catalytic metal ions.</text>
</comment>
<name>A0A1B0CZP5_PHLPP</name>
<evidence type="ECO:0000256" key="8">
    <source>
        <dbReference type="ARBA" id="ARBA00023002"/>
    </source>
</evidence>
<evidence type="ECO:0000259" key="14">
    <source>
        <dbReference type="Pfam" id="PF00487"/>
    </source>
</evidence>
<evidence type="ECO:0000313" key="16">
    <source>
        <dbReference type="Proteomes" id="UP000092462"/>
    </source>
</evidence>
<dbReference type="GO" id="GO:0006636">
    <property type="term" value="P:unsaturated fatty acid biosynthetic process"/>
    <property type="evidence" value="ECO:0007669"/>
    <property type="project" value="TreeGrafter"/>
</dbReference>
<reference evidence="15" key="1">
    <citation type="submission" date="2022-08" db="UniProtKB">
        <authorList>
            <consortium name="EnsemblMetazoa"/>
        </authorList>
    </citation>
    <scope>IDENTIFICATION</scope>
    <source>
        <strain evidence="15">Israel</strain>
    </source>
</reference>
<keyword evidence="11" id="KW-0472">Membrane</keyword>
<keyword evidence="9" id="KW-0408">Iron</keyword>
<organism evidence="15 16">
    <name type="scientific">Phlebotomus papatasi</name>
    <name type="common">Sandfly</name>
    <dbReference type="NCBI Taxonomy" id="29031"/>
    <lineage>
        <taxon>Eukaryota</taxon>
        <taxon>Metazoa</taxon>
        <taxon>Ecdysozoa</taxon>
        <taxon>Arthropoda</taxon>
        <taxon>Hexapoda</taxon>
        <taxon>Insecta</taxon>
        <taxon>Pterygota</taxon>
        <taxon>Neoptera</taxon>
        <taxon>Endopterygota</taxon>
        <taxon>Diptera</taxon>
        <taxon>Nematocera</taxon>
        <taxon>Psychodoidea</taxon>
        <taxon>Psychodidae</taxon>
        <taxon>Phlebotomus</taxon>
        <taxon>Phlebotomus</taxon>
    </lineage>
</organism>
<dbReference type="PANTHER" id="PTHR11351">
    <property type="entry name" value="ACYL-COA DESATURASE"/>
    <property type="match status" value="1"/>
</dbReference>
<dbReference type="InterPro" id="IPR015876">
    <property type="entry name" value="Acyl-CoA_DS"/>
</dbReference>
<dbReference type="VEuPathDB" id="VectorBase:PPAPM1_004405"/>
<keyword evidence="10" id="KW-0443">Lipid metabolism</keyword>
<evidence type="ECO:0000256" key="1">
    <source>
        <dbReference type="ARBA" id="ARBA00004141"/>
    </source>
</evidence>
<comment type="cofactor">
    <cofactor evidence="13">
        <name>Fe(2+)</name>
        <dbReference type="ChEBI" id="CHEBI:29033"/>
    </cofactor>
</comment>
<evidence type="ECO:0000256" key="5">
    <source>
        <dbReference type="ARBA" id="ARBA00022723"/>
    </source>
</evidence>
<keyword evidence="12 13" id="KW-0275">Fatty acid biosynthesis</keyword>
<dbReference type="VEuPathDB" id="VectorBase:PPAI000567"/>
<dbReference type="GO" id="GO:0005789">
    <property type="term" value="C:endoplasmic reticulum membrane"/>
    <property type="evidence" value="ECO:0007669"/>
    <property type="project" value="TreeGrafter"/>
</dbReference>
<dbReference type="Pfam" id="PF00487">
    <property type="entry name" value="FA_desaturase"/>
    <property type="match status" value="1"/>
</dbReference>
<evidence type="ECO:0000256" key="4">
    <source>
        <dbReference type="ARBA" id="ARBA00022692"/>
    </source>
</evidence>
<dbReference type="GO" id="GO:0004768">
    <property type="term" value="F:stearoyl-CoA 9-desaturase activity"/>
    <property type="evidence" value="ECO:0007669"/>
    <property type="project" value="TreeGrafter"/>
</dbReference>
<keyword evidence="6" id="KW-0276">Fatty acid metabolism</keyword>
<keyword evidence="7" id="KW-1133">Transmembrane helix</keyword>
<evidence type="ECO:0000256" key="2">
    <source>
        <dbReference type="ARBA" id="ARBA00009295"/>
    </source>
</evidence>
<dbReference type="EnsemblMetazoa" id="PPAI000567-RA">
    <property type="protein sequence ID" value="PPAI000567-PA"/>
    <property type="gene ID" value="PPAI000567"/>
</dbReference>
<dbReference type="PROSITE" id="PS00476">
    <property type="entry name" value="FATTY_ACID_DESATUR_1"/>
    <property type="match status" value="1"/>
</dbReference>
<evidence type="ECO:0000256" key="10">
    <source>
        <dbReference type="ARBA" id="ARBA00023098"/>
    </source>
</evidence>
<dbReference type="PANTHER" id="PTHR11351:SF92">
    <property type="entry name" value="ACYL-COA DESATURASE 2-LIKE PROTEIN"/>
    <property type="match status" value="1"/>
</dbReference>
<sequence>MLTLSVSILTNIYNIFLGVIGGIGITMGAHRLFTHRSFKAKPPLRRILMILFVLNGQNPLWEWARDHRQHHKYSDTDADPHNASRGFFFSHVGWLMSKKHPKVIELGKGIDMSDIEADSWIMFQKKTVIVLNCTWCVNSVTHMYGTRPYDKTVLAVQNYYVSAFSFGEGYHNYHHAFPWDYRTSEFGPQNGIVQTLIEYCAKKGWAYDLRSPTEESPQKNRVERTGDNFHHKYGDPDNFYGYETWKNLWKSPANPSYSSKPQS</sequence>
<evidence type="ECO:0000256" key="9">
    <source>
        <dbReference type="ARBA" id="ARBA00023004"/>
    </source>
</evidence>
<keyword evidence="8 13" id="KW-0560">Oxidoreductase</keyword>
<dbReference type="PRINTS" id="PR00075">
    <property type="entry name" value="FACDDSATRASE"/>
</dbReference>